<dbReference type="AlphaFoldDB" id="A0A9P7KCM9"/>
<feature type="compositionally biased region" description="Basic and acidic residues" evidence="1">
    <location>
        <begin position="254"/>
        <end position="267"/>
    </location>
</feature>
<sequence length="417" mass="46060">MAEVTPPLSFPAILWNPGMSSRFAHLQSQQQPQAVPAAIKKLKREHEGKRWLRRKDNARFTGNPHIVTATKRDYILPTPQARATFPEPLPPYLPRTAKVPATTIPERDPTSANAGRFSLSLKGMRKGLRKCGFRAELLVRDVEYEIVNWLDAGGIVLNPDAHEAEDLAGSGVPVGDTGTIFQLSRTPLQLVWYIEDDAFARYVVHCCARYHEIVSFSKELSGRRLTYLLRPNVTRPDHRAPGALDTPPVTDIDYSSHPDSESERGGLETDSDLEEPSSAQPSAHLPAISEDFSSANSSPIILPVSHVDADAWSLIEDSDVEGDASCSDAELMAEVDALSLGPADTDLDATPKANLYLRQQASIRRRAWPQVRAASSPSRSPARRPFRRGPLRYDSPSLSSSTLPLAQQQSFYDYLFS</sequence>
<feature type="region of interest" description="Disordered" evidence="1">
    <location>
        <begin position="236"/>
        <end position="283"/>
    </location>
</feature>
<evidence type="ECO:0000313" key="3">
    <source>
        <dbReference type="Proteomes" id="UP000775547"/>
    </source>
</evidence>
<reference evidence="2" key="1">
    <citation type="submission" date="2020-07" db="EMBL/GenBank/DDBJ databases">
        <authorList>
            <person name="Nieuwenhuis M."/>
            <person name="Van De Peppel L.J.J."/>
        </authorList>
    </citation>
    <scope>NUCLEOTIDE SEQUENCE</scope>
    <source>
        <strain evidence="2">AP01</strain>
        <tissue evidence="2">Mycelium</tissue>
    </source>
</reference>
<feature type="region of interest" description="Disordered" evidence="1">
    <location>
        <begin position="368"/>
        <end position="401"/>
    </location>
</feature>
<gene>
    <name evidence="2" type="ORF">DXG03_001436</name>
</gene>
<reference evidence="2" key="2">
    <citation type="submission" date="2021-10" db="EMBL/GenBank/DDBJ databases">
        <title>Phylogenomics reveals ancestral predisposition of the termite-cultivated fungus Termitomyces towards a domesticated lifestyle.</title>
        <authorList>
            <person name="Auxier B."/>
            <person name="Grum-Grzhimaylo A."/>
            <person name="Cardenas M.E."/>
            <person name="Lodge J.D."/>
            <person name="Laessoe T."/>
            <person name="Pedersen O."/>
            <person name="Smith M.E."/>
            <person name="Kuyper T.W."/>
            <person name="Franco-Molano E.A."/>
            <person name="Baroni T.J."/>
            <person name="Aanen D.K."/>
        </authorList>
    </citation>
    <scope>NUCLEOTIDE SEQUENCE</scope>
    <source>
        <strain evidence="2">AP01</strain>
        <tissue evidence="2">Mycelium</tissue>
    </source>
</reference>
<protein>
    <submittedName>
        <fullName evidence="2">Uncharacterized protein</fullName>
    </submittedName>
</protein>
<dbReference type="Proteomes" id="UP000775547">
    <property type="component" value="Unassembled WGS sequence"/>
</dbReference>
<keyword evidence="3" id="KW-1185">Reference proteome</keyword>
<evidence type="ECO:0000256" key="1">
    <source>
        <dbReference type="SAM" id="MobiDB-lite"/>
    </source>
</evidence>
<accession>A0A9P7KCM9</accession>
<feature type="compositionally biased region" description="Basic residues" evidence="1">
    <location>
        <begin position="381"/>
        <end position="390"/>
    </location>
</feature>
<comment type="caution">
    <text evidence="2">The sequence shown here is derived from an EMBL/GenBank/DDBJ whole genome shotgun (WGS) entry which is preliminary data.</text>
</comment>
<name>A0A9P7KCM9_9AGAR</name>
<evidence type="ECO:0000313" key="2">
    <source>
        <dbReference type="EMBL" id="KAG5647066.1"/>
    </source>
</evidence>
<proteinExistence type="predicted"/>
<organism evidence="2 3">
    <name type="scientific">Asterophora parasitica</name>
    <dbReference type="NCBI Taxonomy" id="117018"/>
    <lineage>
        <taxon>Eukaryota</taxon>
        <taxon>Fungi</taxon>
        <taxon>Dikarya</taxon>
        <taxon>Basidiomycota</taxon>
        <taxon>Agaricomycotina</taxon>
        <taxon>Agaricomycetes</taxon>
        <taxon>Agaricomycetidae</taxon>
        <taxon>Agaricales</taxon>
        <taxon>Tricholomatineae</taxon>
        <taxon>Lyophyllaceae</taxon>
        <taxon>Asterophora</taxon>
    </lineage>
</organism>
<dbReference type="OrthoDB" id="10256743at2759"/>
<dbReference type="EMBL" id="JABCKV010000013">
    <property type="protein sequence ID" value="KAG5647066.1"/>
    <property type="molecule type" value="Genomic_DNA"/>
</dbReference>